<dbReference type="EMBL" id="JAGPXC010000009">
    <property type="protein sequence ID" value="KAH6646666.1"/>
    <property type="molecule type" value="Genomic_DNA"/>
</dbReference>
<dbReference type="PANTHER" id="PTHR43591">
    <property type="entry name" value="METHYLTRANSFERASE"/>
    <property type="match status" value="1"/>
</dbReference>
<evidence type="ECO:0000256" key="1">
    <source>
        <dbReference type="ARBA" id="ARBA00038158"/>
    </source>
</evidence>
<dbReference type="Gene3D" id="3.40.50.150">
    <property type="entry name" value="Vaccinia Virus protein VP39"/>
    <property type="match status" value="1"/>
</dbReference>
<dbReference type="Pfam" id="PF13489">
    <property type="entry name" value="Methyltransf_23"/>
    <property type="match status" value="1"/>
</dbReference>
<proteinExistence type="inferred from homology"/>
<evidence type="ECO:0000313" key="2">
    <source>
        <dbReference type="EMBL" id="KAH6646666.1"/>
    </source>
</evidence>
<dbReference type="Proteomes" id="UP000758603">
    <property type="component" value="Unassembled WGS sequence"/>
</dbReference>
<reference evidence="2" key="1">
    <citation type="journal article" date="2021" name="Nat. Commun.">
        <title>Genetic determinants of endophytism in the Arabidopsis root mycobiome.</title>
        <authorList>
            <person name="Mesny F."/>
            <person name="Miyauchi S."/>
            <person name="Thiergart T."/>
            <person name="Pickel B."/>
            <person name="Atanasova L."/>
            <person name="Karlsson M."/>
            <person name="Huettel B."/>
            <person name="Barry K.W."/>
            <person name="Haridas S."/>
            <person name="Chen C."/>
            <person name="Bauer D."/>
            <person name="Andreopoulos W."/>
            <person name="Pangilinan J."/>
            <person name="LaButti K."/>
            <person name="Riley R."/>
            <person name="Lipzen A."/>
            <person name="Clum A."/>
            <person name="Drula E."/>
            <person name="Henrissat B."/>
            <person name="Kohler A."/>
            <person name="Grigoriev I.V."/>
            <person name="Martin F.M."/>
            <person name="Hacquard S."/>
        </authorList>
    </citation>
    <scope>NUCLEOTIDE SEQUENCE</scope>
    <source>
        <strain evidence="2">MPI-SDFR-AT-0073</strain>
    </source>
</reference>
<gene>
    <name evidence="2" type="ORF">BKA67DRAFT_412897</name>
</gene>
<dbReference type="InterPro" id="IPR029063">
    <property type="entry name" value="SAM-dependent_MTases_sf"/>
</dbReference>
<protein>
    <submittedName>
        <fullName evidence="2">S-adenosyl-L-methionine-dependent methyltransferase</fullName>
    </submittedName>
</protein>
<sequence>MPHGDRSRGLMKVQAEQDRLDLQHQMFKVMLDGFLSLAPMSAVPNYVLDVATGTGIWAMDWAEEYPSSFIIGTDLSAIQPRRDFRNLFFQKDDAESPWLFPTPHPADSPPCTGTCQHNIQFDYVHFRMVCTCFDDTRGVIKQAYDNTRPGGWIEFQDFFCDTSHENNKDSPMARWYDAVASGAAIKGRDLKQPMKYQQWLEEAGFVEVKTRELILPCSPWARDPKLKEAGAWQQQNFLDGIQGVSWRMMAAAGYTGPEIEASIEEVTDYLKSRGNRPFFWLYVVYGRKPYPNEVQPAP</sequence>
<dbReference type="GeneID" id="70125660"/>
<name>A0A9P8RMC1_9PEZI</name>
<dbReference type="GO" id="GO:0008168">
    <property type="term" value="F:methyltransferase activity"/>
    <property type="evidence" value="ECO:0007669"/>
    <property type="project" value="UniProtKB-KW"/>
</dbReference>
<comment type="similarity">
    <text evidence="1">Belongs to the methyltransferase superfamily. LaeA methyltransferase family.</text>
</comment>
<accession>A0A9P8RMC1</accession>
<keyword evidence="2" id="KW-0808">Transferase</keyword>
<organism evidence="2 3">
    <name type="scientific">Truncatella angustata</name>
    <dbReference type="NCBI Taxonomy" id="152316"/>
    <lineage>
        <taxon>Eukaryota</taxon>
        <taxon>Fungi</taxon>
        <taxon>Dikarya</taxon>
        <taxon>Ascomycota</taxon>
        <taxon>Pezizomycotina</taxon>
        <taxon>Sordariomycetes</taxon>
        <taxon>Xylariomycetidae</taxon>
        <taxon>Amphisphaeriales</taxon>
        <taxon>Sporocadaceae</taxon>
        <taxon>Truncatella</taxon>
    </lineage>
</organism>
<dbReference type="OrthoDB" id="2013972at2759"/>
<dbReference type="PANTHER" id="PTHR43591:SF102">
    <property type="entry name" value="S-ADENOSYL-L-METHIONINE-DEPENDENT METHYLTRANSFERASE"/>
    <property type="match status" value="1"/>
</dbReference>
<evidence type="ECO:0000313" key="3">
    <source>
        <dbReference type="Proteomes" id="UP000758603"/>
    </source>
</evidence>
<dbReference type="AlphaFoldDB" id="A0A9P8RMC1"/>
<comment type="caution">
    <text evidence="2">The sequence shown here is derived from an EMBL/GenBank/DDBJ whole genome shotgun (WGS) entry which is preliminary data.</text>
</comment>
<keyword evidence="3" id="KW-1185">Reference proteome</keyword>
<dbReference type="RefSeq" id="XP_045953180.1">
    <property type="nucleotide sequence ID" value="XM_046096768.1"/>
</dbReference>
<dbReference type="SUPFAM" id="SSF53335">
    <property type="entry name" value="S-adenosyl-L-methionine-dependent methyltransferases"/>
    <property type="match status" value="1"/>
</dbReference>
<dbReference type="CDD" id="cd02440">
    <property type="entry name" value="AdoMet_MTases"/>
    <property type="match status" value="1"/>
</dbReference>
<dbReference type="GO" id="GO:0032259">
    <property type="term" value="P:methylation"/>
    <property type="evidence" value="ECO:0007669"/>
    <property type="project" value="UniProtKB-KW"/>
</dbReference>
<keyword evidence="2" id="KW-0489">Methyltransferase</keyword>